<dbReference type="Proteomes" id="UP000824890">
    <property type="component" value="Unassembled WGS sequence"/>
</dbReference>
<name>A0ABQ7XG17_BRANA</name>
<accession>A0ABQ7XG17</accession>
<protein>
    <submittedName>
        <fullName evidence="2">Uncharacterized protein</fullName>
    </submittedName>
</protein>
<keyword evidence="1" id="KW-0812">Transmembrane</keyword>
<evidence type="ECO:0000313" key="2">
    <source>
        <dbReference type="EMBL" id="KAH0854905.1"/>
    </source>
</evidence>
<keyword evidence="3" id="KW-1185">Reference proteome</keyword>
<proteinExistence type="predicted"/>
<keyword evidence="1" id="KW-1133">Transmembrane helix</keyword>
<comment type="caution">
    <text evidence="2">The sequence shown here is derived from an EMBL/GenBank/DDBJ whole genome shotgun (WGS) entry which is preliminary data.</text>
</comment>
<feature type="transmembrane region" description="Helical" evidence="1">
    <location>
        <begin position="35"/>
        <end position="60"/>
    </location>
</feature>
<evidence type="ECO:0000313" key="3">
    <source>
        <dbReference type="Proteomes" id="UP000824890"/>
    </source>
</evidence>
<sequence>MSSFFINREDWRPFRFAFSQHGLETGSVFSQLFDISFFSAAPLLVSLFISFPRIFIFWFVGCV</sequence>
<gene>
    <name evidence="2" type="ORF">HID58_031388</name>
</gene>
<evidence type="ECO:0000256" key="1">
    <source>
        <dbReference type="SAM" id="Phobius"/>
    </source>
</evidence>
<reference evidence="2 3" key="1">
    <citation type="submission" date="2021-05" db="EMBL/GenBank/DDBJ databases">
        <title>Genome Assembly of Synthetic Allotetraploid Brassica napus Reveals Homoeologous Exchanges between Subgenomes.</title>
        <authorList>
            <person name="Davis J.T."/>
        </authorList>
    </citation>
    <scope>NUCLEOTIDE SEQUENCE [LARGE SCALE GENOMIC DNA]</scope>
    <source>
        <strain evidence="3">cv. Da-Ae</strain>
        <tissue evidence="2">Seedling</tissue>
    </source>
</reference>
<dbReference type="EMBL" id="JAGKQM010000216">
    <property type="protein sequence ID" value="KAH0854905.1"/>
    <property type="molecule type" value="Genomic_DNA"/>
</dbReference>
<organism evidence="2 3">
    <name type="scientific">Brassica napus</name>
    <name type="common">Rape</name>
    <dbReference type="NCBI Taxonomy" id="3708"/>
    <lineage>
        <taxon>Eukaryota</taxon>
        <taxon>Viridiplantae</taxon>
        <taxon>Streptophyta</taxon>
        <taxon>Embryophyta</taxon>
        <taxon>Tracheophyta</taxon>
        <taxon>Spermatophyta</taxon>
        <taxon>Magnoliopsida</taxon>
        <taxon>eudicotyledons</taxon>
        <taxon>Gunneridae</taxon>
        <taxon>Pentapetalae</taxon>
        <taxon>rosids</taxon>
        <taxon>malvids</taxon>
        <taxon>Brassicales</taxon>
        <taxon>Brassicaceae</taxon>
        <taxon>Brassiceae</taxon>
        <taxon>Brassica</taxon>
    </lineage>
</organism>
<keyword evidence="1" id="KW-0472">Membrane</keyword>